<comment type="similarity">
    <text evidence="1">Belongs to the sigma-70 factor family. ECF subfamily.</text>
</comment>
<dbReference type="Gene3D" id="1.10.10.10">
    <property type="entry name" value="Winged helix-like DNA-binding domain superfamily/Winged helix DNA-binding domain"/>
    <property type="match status" value="1"/>
</dbReference>
<evidence type="ECO:0000256" key="2">
    <source>
        <dbReference type="ARBA" id="ARBA00023015"/>
    </source>
</evidence>
<keyword evidence="2" id="KW-0805">Transcription regulation</keyword>
<protein>
    <recommendedName>
        <fullName evidence="9">RNA polymerase sigma-70 factor</fullName>
    </recommendedName>
</protein>
<evidence type="ECO:0008006" key="9">
    <source>
        <dbReference type="Google" id="ProtNLM"/>
    </source>
</evidence>
<evidence type="ECO:0000259" key="6">
    <source>
        <dbReference type="Pfam" id="PF08281"/>
    </source>
</evidence>
<keyword evidence="8" id="KW-1185">Reference proteome</keyword>
<feature type="domain" description="RNA polymerase sigma factor 70 region 4 type 2" evidence="6">
    <location>
        <begin position="129"/>
        <end position="181"/>
    </location>
</feature>
<organism evidence="7 8">
    <name type="scientific">Sunxiuqinia dokdonensis</name>
    <dbReference type="NCBI Taxonomy" id="1409788"/>
    <lineage>
        <taxon>Bacteria</taxon>
        <taxon>Pseudomonadati</taxon>
        <taxon>Bacteroidota</taxon>
        <taxon>Bacteroidia</taxon>
        <taxon>Marinilabiliales</taxon>
        <taxon>Prolixibacteraceae</taxon>
        <taxon>Sunxiuqinia</taxon>
    </lineage>
</organism>
<dbReference type="Gene3D" id="1.10.1740.10">
    <property type="match status" value="1"/>
</dbReference>
<dbReference type="InterPro" id="IPR013249">
    <property type="entry name" value="RNA_pol_sigma70_r4_t2"/>
</dbReference>
<dbReference type="NCBIfam" id="TIGR02937">
    <property type="entry name" value="sigma70-ECF"/>
    <property type="match status" value="1"/>
</dbReference>
<dbReference type="SUPFAM" id="SSF88659">
    <property type="entry name" value="Sigma3 and sigma4 domains of RNA polymerase sigma factors"/>
    <property type="match status" value="1"/>
</dbReference>
<sequence>MILSLYFAHLNRIVFQVGLLAEKILFEQYFKDYHFMLVAYAQKFVHDEEVAYDLVQDAFLNLWRNFSSLSNPKAAKSYLFTSVRNNCLNHLSKKSVRNKYSEESLRQKIEEINDYQTAYSSLLEKEIEEKLRKAVASLPEKYQQPFRLSRFENQSTKEIAEQLDLPVRTVETRIYRALKQIKIELQDYLLLFFVHRRANKFPSK</sequence>
<dbReference type="NCBIfam" id="TIGR02985">
    <property type="entry name" value="Sig70_bacteroi1"/>
    <property type="match status" value="1"/>
</dbReference>
<dbReference type="Pfam" id="PF04542">
    <property type="entry name" value="Sigma70_r2"/>
    <property type="match status" value="1"/>
</dbReference>
<dbReference type="GO" id="GO:0003677">
    <property type="term" value="F:DNA binding"/>
    <property type="evidence" value="ECO:0007669"/>
    <property type="project" value="InterPro"/>
</dbReference>
<evidence type="ECO:0000313" key="8">
    <source>
        <dbReference type="Proteomes" id="UP000036958"/>
    </source>
</evidence>
<dbReference type="Proteomes" id="UP000036958">
    <property type="component" value="Unassembled WGS sequence"/>
</dbReference>
<evidence type="ECO:0000313" key="7">
    <source>
        <dbReference type="EMBL" id="KOH42783.1"/>
    </source>
</evidence>
<feature type="domain" description="RNA polymerase sigma-70 region 2" evidence="5">
    <location>
        <begin position="30"/>
        <end position="95"/>
    </location>
</feature>
<dbReference type="SUPFAM" id="SSF88946">
    <property type="entry name" value="Sigma2 domain of RNA polymerase sigma factors"/>
    <property type="match status" value="1"/>
</dbReference>
<dbReference type="STRING" id="1409788.NC99_43970"/>
<keyword evidence="4" id="KW-0804">Transcription</keyword>
<dbReference type="InterPro" id="IPR014284">
    <property type="entry name" value="RNA_pol_sigma-70_dom"/>
</dbReference>
<dbReference type="EMBL" id="LGIA01000211">
    <property type="protein sequence ID" value="KOH42783.1"/>
    <property type="molecule type" value="Genomic_DNA"/>
</dbReference>
<dbReference type="PANTHER" id="PTHR43133:SF46">
    <property type="entry name" value="RNA POLYMERASE SIGMA-70 FACTOR ECF SUBFAMILY"/>
    <property type="match status" value="1"/>
</dbReference>
<comment type="caution">
    <text evidence="7">The sequence shown here is derived from an EMBL/GenBank/DDBJ whole genome shotgun (WGS) entry which is preliminary data.</text>
</comment>
<dbReference type="GO" id="GO:0006352">
    <property type="term" value="P:DNA-templated transcription initiation"/>
    <property type="evidence" value="ECO:0007669"/>
    <property type="project" value="InterPro"/>
</dbReference>
<dbReference type="PANTHER" id="PTHR43133">
    <property type="entry name" value="RNA POLYMERASE ECF-TYPE SIGMA FACTO"/>
    <property type="match status" value="1"/>
</dbReference>
<dbReference type="InterPro" id="IPR013325">
    <property type="entry name" value="RNA_pol_sigma_r2"/>
</dbReference>
<dbReference type="InterPro" id="IPR014327">
    <property type="entry name" value="RNA_pol_sigma70_bacteroid"/>
</dbReference>
<dbReference type="AlphaFoldDB" id="A0A0L8V347"/>
<gene>
    <name evidence="7" type="ORF">NC99_43970</name>
</gene>
<dbReference type="Pfam" id="PF08281">
    <property type="entry name" value="Sigma70_r4_2"/>
    <property type="match status" value="1"/>
</dbReference>
<dbReference type="InterPro" id="IPR007627">
    <property type="entry name" value="RNA_pol_sigma70_r2"/>
</dbReference>
<evidence type="ECO:0000256" key="3">
    <source>
        <dbReference type="ARBA" id="ARBA00023082"/>
    </source>
</evidence>
<evidence type="ECO:0000259" key="5">
    <source>
        <dbReference type="Pfam" id="PF04542"/>
    </source>
</evidence>
<evidence type="ECO:0000256" key="1">
    <source>
        <dbReference type="ARBA" id="ARBA00010641"/>
    </source>
</evidence>
<dbReference type="GO" id="GO:0016987">
    <property type="term" value="F:sigma factor activity"/>
    <property type="evidence" value="ECO:0007669"/>
    <property type="project" value="UniProtKB-KW"/>
</dbReference>
<dbReference type="InterPro" id="IPR013324">
    <property type="entry name" value="RNA_pol_sigma_r3/r4-like"/>
</dbReference>
<proteinExistence type="inferred from homology"/>
<accession>A0A0L8V347</accession>
<evidence type="ECO:0000256" key="4">
    <source>
        <dbReference type="ARBA" id="ARBA00023163"/>
    </source>
</evidence>
<dbReference type="CDD" id="cd06171">
    <property type="entry name" value="Sigma70_r4"/>
    <property type="match status" value="1"/>
</dbReference>
<reference evidence="8" key="1">
    <citation type="submission" date="2015-07" db="EMBL/GenBank/DDBJ databases">
        <title>Genome sequencing of Sunxiuqinia dokdonensis strain SK.</title>
        <authorList>
            <person name="Ahn S."/>
            <person name="Kim B.-C."/>
        </authorList>
    </citation>
    <scope>NUCLEOTIDE SEQUENCE [LARGE SCALE GENOMIC DNA]</scope>
    <source>
        <strain evidence="8">SK</strain>
    </source>
</reference>
<dbReference type="InterPro" id="IPR036388">
    <property type="entry name" value="WH-like_DNA-bd_sf"/>
</dbReference>
<name>A0A0L8V347_9BACT</name>
<keyword evidence="3" id="KW-0731">Sigma factor</keyword>
<dbReference type="InterPro" id="IPR039425">
    <property type="entry name" value="RNA_pol_sigma-70-like"/>
</dbReference>